<evidence type="ECO:0000313" key="2">
    <source>
        <dbReference type="Proteomes" id="UP001186974"/>
    </source>
</evidence>
<accession>A0ACC3DFE5</accession>
<keyword evidence="2" id="KW-1185">Reference proteome</keyword>
<feature type="non-terminal residue" evidence="1">
    <location>
        <position position="257"/>
    </location>
</feature>
<dbReference type="EMBL" id="JAWDJW010005346">
    <property type="protein sequence ID" value="KAK3068207.1"/>
    <property type="molecule type" value="Genomic_DNA"/>
</dbReference>
<gene>
    <name evidence="1" type="ORF">LTS18_000764</name>
</gene>
<protein>
    <submittedName>
        <fullName evidence="1">Uncharacterized protein</fullName>
    </submittedName>
</protein>
<dbReference type="Proteomes" id="UP001186974">
    <property type="component" value="Unassembled WGS sequence"/>
</dbReference>
<proteinExistence type="predicted"/>
<name>A0ACC3DFE5_9PEZI</name>
<sequence length="257" mass="28167">MELVSFDSASRMRTSVNDLRSPQDEDIIVTLEQTAFSRSVTVAALPVQIALDIQKLDETLTCFGGLSGVLEMSNSIISNGTPSLASSKTSTRPRAVRFESQTKVTSSKPSPANKLQVRLAGMALTLTGRSGGVSLHSSAVKLVYRDDHVGVQIDKMRLAGPNIPSISADQPLTIETKNTRLTFLLAPEEQDLANLVDLITPSRDKYEDDDEILLDTLLRQRKKGSVVRASVERVRVNIGDPDRLQQFRTFGEELSKL</sequence>
<evidence type="ECO:0000313" key="1">
    <source>
        <dbReference type="EMBL" id="KAK3068207.1"/>
    </source>
</evidence>
<reference evidence="1" key="1">
    <citation type="submission" date="2024-09" db="EMBL/GenBank/DDBJ databases">
        <title>Black Yeasts Isolated from many extreme environments.</title>
        <authorList>
            <person name="Coleine C."/>
            <person name="Stajich J.E."/>
            <person name="Selbmann L."/>
        </authorList>
    </citation>
    <scope>NUCLEOTIDE SEQUENCE</scope>
    <source>
        <strain evidence="1">CCFEE 5737</strain>
    </source>
</reference>
<organism evidence="1 2">
    <name type="scientific">Coniosporium uncinatum</name>
    <dbReference type="NCBI Taxonomy" id="93489"/>
    <lineage>
        <taxon>Eukaryota</taxon>
        <taxon>Fungi</taxon>
        <taxon>Dikarya</taxon>
        <taxon>Ascomycota</taxon>
        <taxon>Pezizomycotina</taxon>
        <taxon>Dothideomycetes</taxon>
        <taxon>Dothideomycetes incertae sedis</taxon>
        <taxon>Coniosporium</taxon>
    </lineage>
</organism>
<comment type="caution">
    <text evidence="1">The sequence shown here is derived from an EMBL/GenBank/DDBJ whole genome shotgun (WGS) entry which is preliminary data.</text>
</comment>